<sequence length="257" mass="29451">MLAAPGSRSRDWFGIERGPRPFRQRWAATAFSVVDIWRPAPDMLSHSERAGVDNARPCWHHTRAWLRMRPSGCATKRAGAATLALFYCDFVFLFVTGSSLRCDGISWQTRHFYAILLANVWVTASAKRARWYLRAHNLRKSPTILRQCNLLPAHSPPPRPTKNPQLRRASHRTSRSLQFLAYLFGRAHLLRTEAHTQYLYICRRNTVCLRVQKTRKSFERRTSALDEPGRSRHTSSTCAQGLELFSTSFRPGQRGSG</sequence>
<evidence type="ECO:0000313" key="1">
    <source>
        <dbReference type="EMBL" id="CUV43205.1"/>
    </source>
</evidence>
<reference evidence="1" key="1">
    <citation type="submission" date="2015-10" db="EMBL/GenBank/DDBJ databases">
        <authorList>
            <person name="Gilbert D.G."/>
        </authorList>
    </citation>
    <scope>NUCLEOTIDE SEQUENCE</scope>
    <source>
        <strain evidence="1">Phyl III-seqv23</strain>
    </source>
</reference>
<proteinExistence type="predicted"/>
<dbReference type="EMBL" id="LN899827">
    <property type="protein sequence ID" value="CUV43205.1"/>
    <property type="molecule type" value="Genomic_DNA"/>
</dbReference>
<organism evidence="1">
    <name type="scientific">Ralstonia solanacearum</name>
    <name type="common">Pseudomonas solanacearum</name>
    <dbReference type="NCBI Taxonomy" id="305"/>
    <lineage>
        <taxon>Bacteria</taxon>
        <taxon>Pseudomonadati</taxon>
        <taxon>Pseudomonadota</taxon>
        <taxon>Betaproteobacteria</taxon>
        <taxon>Burkholderiales</taxon>
        <taxon>Burkholderiaceae</taxon>
        <taxon>Ralstonia</taxon>
        <taxon>Ralstonia solanacearum species complex</taxon>
    </lineage>
</organism>
<protein>
    <submittedName>
        <fullName evidence="1">Uncharacterized protein</fullName>
    </submittedName>
</protein>
<name>A0A0S4W8Y8_RALSL</name>
<dbReference type="AlphaFoldDB" id="A0A0S4W8Y8"/>
<accession>A0A0S4W8Y8</accession>
<gene>
    <name evidence="1" type="ORF">TO10_v1_10106</name>
</gene>